<organism evidence="2 3">
    <name type="scientific">Clathrospora elynae</name>
    <dbReference type="NCBI Taxonomy" id="706981"/>
    <lineage>
        <taxon>Eukaryota</taxon>
        <taxon>Fungi</taxon>
        <taxon>Dikarya</taxon>
        <taxon>Ascomycota</taxon>
        <taxon>Pezizomycotina</taxon>
        <taxon>Dothideomycetes</taxon>
        <taxon>Pleosporomycetidae</taxon>
        <taxon>Pleosporales</taxon>
        <taxon>Diademaceae</taxon>
        <taxon>Clathrospora</taxon>
    </lineage>
</organism>
<dbReference type="EMBL" id="ML976259">
    <property type="protein sequence ID" value="KAF1935527.1"/>
    <property type="molecule type" value="Genomic_DNA"/>
</dbReference>
<evidence type="ECO:0000256" key="1">
    <source>
        <dbReference type="SAM" id="MobiDB-lite"/>
    </source>
</evidence>
<feature type="region of interest" description="Disordered" evidence="1">
    <location>
        <begin position="85"/>
        <end position="128"/>
    </location>
</feature>
<evidence type="ECO:0000313" key="2">
    <source>
        <dbReference type="EMBL" id="KAF1935527.1"/>
    </source>
</evidence>
<evidence type="ECO:0000313" key="3">
    <source>
        <dbReference type="Proteomes" id="UP000800038"/>
    </source>
</evidence>
<dbReference type="Proteomes" id="UP000800038">
    <property type="component" value="Unassembled WGS sequence"/>
</dbReference>
<gene>
    <name evidence="2" type="ORF">EJ02DRAFT_516387</name>
</gene>
<feature type="compositionally biased region" description="Polar residues" evidence="1">
    <location>
        <begin position="94"/>
        <end position="107"/>
    </location>
</feature>
<name>A0A6A5SDM2_9PLEO</name>
<keyword evidence="3" id="KW-1185">Reference proteome</keyword>
<accession>A0A6A5SDM2</accession>
<reference evidence="2" key="1">
    <citation type="journal article" date="2020" name="Stud. Mycol.">
        <title>101 Dothideomycetes genomes: a test case for predicting lifestyles and emergence of pathogens.</title>
        <authorList>
            <person name="Haridas S."/>
            <person name="Albert R."/>
            <person name="Binder M."/>
            <person name="Bloem J."/>
            <person name="Labutti K."/>
            <person name="Salamov A."/>
            <person name="Andreopoulos B."/>
            <person name="Baker S."/>
            <person name="Barry K."/>
            <person name="Bills G."/>
            <person name="Bluhm B."/>
            <person name="Cannon C."/>
            <person name="Castanera R."/>
            <person name="Culley D."/>
            <person name="Daum C."/>
            <person name="Ezra D."/>
            <person name="Gonzalez J."/>
            <person name="Henrissat B."/>
            <person name="Kuo A."/>
            <person name="Liang C."/>
            <person name="Lipzen A."/>
            <person name="Lutzoni F."/>
            <person name="Magnuson J."/>
            <person name="Mondo S."/>
            <person name="Nolan M."/>
            <person name="Ohm R."/>
            <person name="Pangilinan J."/>
            <person name="Park H.-J."/>
            <person name="Ramirez L."/>
            <person name="Alfaro M."/>
            <person name="Sun H."/>
            <person name="Tritt A."/>
            <person name="Yoshinaga Y."/>
            <person name="Zwiers L.-H."/>
            <person name="Turgeon B."/>
            <person name="Goodwin S."/>
            <person name="Spatafora J."/>
            <person name="Crous P."/>
            <person name="Grigoriev I."/>
        </authorList>
    </citation>
    <scope>NUCLEOTIDE SEQUENCE</scope>
    <source>
        <strain evidence="2">CBS 161.51</strain>
    </source>
</reference>
<dbReference type="AlphaFoldDB" id="A0A6A5SDM2"/>
<protein>
    <submittedName>
        <fullName evidence="2">Uncharacterized protein</fullName>
    </submittedName>
</protein>
<proteinExistence type="predicted"/>
<sequence length="128" mass="14129">MAEEAKVVRQIAKEAREKDRTVAAAKLAASKAQKQQKKDAANALKAVKLSQRGKRLASQQKLLKNWSNKRVVNSASSGAIAEATPECYDPTYKGGSQQDMRRQSMSRCTGPGDEGMCQEKLQHAPRWQ</sequence>